<accession>A0A4R2KUB8</accession>
<organism evidence="1 2">
    <name type="scientific">Rhodovulum euryhalinum</name>
    <dbReference type="NCBI Taxonomy" id="35805"/>
    <lineage>
        <taxon>Bacteria</taxon>
        <taxon>Pseudomonadati</taxon>
        <taxon>Pseudomonadota</taxon>
        <taxon>Alphaproteobacteria</taxon>
        <taxon>Rhodobacterales</taxon>
        <taxon>Paracoccaceae</taxon>
        <taxon>Rhodovulum</taxon>
    </lineage>
</organism>
<dbReference type="EMBL" id="SLWW01000010">
    <property type="protein sequence ID" value="TCO70315.1"/>
    <property type="molecule type" value="Genomic_DNA"/>
</dbReference>
<comment type="caution">
    <text evidence="1">The sequence shown here is derived from an EMBL/GenBank/DDBJ whole genome shotgun (WGS) entry which is preliminary data.</text>
</comment>
<name>A0A4R2KUB8_9RHOB</name>
<evidence type="ECO:0000313" key="1">
    <source>
        <dbReference type="EMBL" id="TCO70315.1"/>
    </source>
</evidence>
<dbReference type="RefSeq" id="WP_132545548.1">
    <property type="nucleotide sequence ID" value="NZ_SLWW01000010.1"/>
</dbReference>
<gene>
    <name evidence="1" type="ORF">EV655_11080</name>
</gene>
<dbReference type="OrthoDB" id="7864006at2"/>
<proteinExistence type="predicted"/>
<dbReference type="AlphaFoldDB" id="A0A4R2KUB8"/>
<keyword evidence="2" id="KW-1185">Reference proteome</keyword>
<reference evidence="1 2" key="1">
    <citation type="submission" date="2019-03" db="EMBL/GenBank/DDBJ databases">
        <title>Genomic Encyclopedia of Type Strains, Phase IV (KMG-IV): sequencing the most valuable type-strain genomes for metagenomic binning, comparative biology and taxonomic classification.</title>
        <authorList>
            <person name="Goeker M."/>
        </authorList>
    </citation>
    <scope>NUCLEOTIDE SEQUENCE [LARGE SCALE GENOMIC DNA]</scope>
    <source>
        <strain evidence="1 2">DSM 4868</strain>
    </source>
</reference>
<protein>
    <submittedName>
        <fullName evidence="1">Uncharacterized protein</fullName>
    </submittedName>
</protein>
<sequence>MTNYIWDAWLPKLSSKDRLLTDVDLGASKSTPFSDILGFPCLSERTSFSTQAYDAKDVELSTANPTPLSSRMGWSLLGGMGEGHVDLKAVDPYPLSSRMGWKLLSDRKYFGVAETAQ</sequence>
<evidence type="ECO:0000313" key="2">
    <source>
        <dbReference type="Proteomes" id="UP000295142"/>
    </source>
</evidence>
<dbReference type="Proteomes" id="UP000295142">
    <property type="component" value="Unassembled WGS sequence"/>
</dbReference>